<protein>
    <submittedName>
        <fullName evidence="1">MATE family efflux transporter</fullName>
    </submittedName>
</protein>
<gene>
    <name evidence="1" type="ORF">E5336_03475</name>
</gene>
<keyword evidence="2" id="KW-1185">Reference proteome</keyword>
<reference evidence="1" key="1">
    <citation type="submission" date="2019-04" db="EMBL/GenBank/DDBJ databases">
        <title>Microbes associate with the intestines of laboratory mice.</title>
        <authorList>
            <person name="Navarre W."/>
            <person name="Wong E."/>
            <person name="Huang K."/>
            <person name="Tropini C."/>
            <person name="Ng K."/>
            <person name="Yu B."/>
        </authorList>
    </citation>
    <scope>NUCLEOTIDE SEQUENCE</scope>
    <source>
        <strain evidence="1">NM09_H32</strain>
    </source>
</reference>
<evidence type="ECO:0000313" key="1">
    <source>
        <dbReference type="EMBL" id="TGY66601.1"/>
    </source>
</evidence>
<name>A0AC61RA59_9FIRM</name>
<accession>A0AC61RA59</accession>
<evidence type="ECO:0000313" key="2">
    <source>
        <dbReference type="Proteomes" id="UP000308836"/>
    </source>
</evidence>
<dbReference type="EMBL" id="SRYG01000005">
    <property type="protein sequence ID" value="TGY66601.1"/>
    <property type="molecule type" value="Genomic_DNA"/>
</dbReference>
<sequence>MMKQKSKSVDLGTGSVVKLLFSLALPSIIAQVINVLYNVVDRMYIGHIADHGALALTGVGVTMPVIMAISAFSSLVCMGGAPRAAIELGKNKKENAEHIMSNCFVLLIVFGVLLTILVEIFAVPMLNLFGASPSTLPFALDYLRIYALGTIFVQTALGMNAFINTQGYTTYGMTSVLIGAIANIVLDPILIFGFHLGVKGAAIATITSQCLSAVFVLWFLRSNRSYLNIRKRFFKLSIAVIAPCLMLGLSPFVMQITESLLSVCFNSSLLKYGGDTAVGAMAILASVMQFSMLPLQGLTQGSQPIISFNFGAGKYDRIKSTFRILLLVSLIYSTTVWAISMFAPQVLAGLFTNDANLMNYTCWALRIYMAMSLIFGAQIACQQTFIALGNAKTSLFLALLRKVFLLIPLIYLLPALLSDQTFAVFLAEPVADTLAVLTTCILFARYYKKVLSSPKEENAR</sequence>
<comment type="caution">
    <text evidence="1">The sequence shown here is derived from an EMBL/GenBank/DDBJ whole genome shotgun (WGS) entry which is preliminary data.</text>
</comment>
<dbReference type="Proteomes" id="UP000308836">
    <property type="component" value="Unassembled WGS sequence"/>
</dbReference>
<proteinExistence type="predicted"/>
<organism evidence="1 2">
    <name type="scientific">Dubosiella muris</name>
    <dbReference type="NCBI Taxonomy" id="3038133"/>
    <lineage>
        <taxon>Bacteria</taxon>
        <taxon>Bacillati</taxon>
        <taxon>Bacillota</taxon>
        <taxon>Erysipelotrichia</taxon>
        <taxon>Erysipelotrichales</taxon>
        <taxon>Erysipelotrichaceae</taxon>
        <taxon>Dubosiella</taxon>
    </lineage>
</organism>